<keyword evidence="1" id="KW-0231">Viral genome packaging</keyword>
<organism evidence="2 3">
    <name type="scientific">Agrobacterium phage Atu_ph04</name>
    <dbReference type="NCBI Taxonomy" id="2024263"/>
    <lineage>
        <taxon>Viruses</taxon>
        <taxon>Duplodnaviria</taxon>
        <taxon>Heunggongvirae</taxon>
        <taxon>Uroviricota</taxon>
        <taxon>Caudoviricetes</taxon>
        <taxon>Pootjesviridae</taxon>
        <taxon>Rollinsvirus</taxon>
        <taxon>Rollinsvirus ph04</taxon>
    </lineage>
</organism>
<dbReference type="GeneID" id="77938976"/>
<dbReference type="KEGG" id="vg:77938976"/>
<dbReference type="InterPro" id="IPR010823">
    <property type="entry name" value="Portal_Gp20"/>
</dbReference>
<proteinExistence type="inferred from homology"/>
<evidence type="ECO:0000256" key="1">
    <source>
        <dbReference type="HAMAP-Rule" id="MF_04114"/>
    </source>
</evidence>
<keyword evidence="1" id="KW-1160">Virus entry into host cell</keyword>
<dbReference type="GO" id="GO:0019076">
    <property type="term" value="P:viral release from host cell"/>
    <property type="evidence" value="ECO:0007669"/>
    <property type="project" value="UniProtKB-UniRule"/>
</dbReference>
<comment type="similarity">
    <text evidence="1">Belongs to the Tevenvirinae portal protein family.</text>
</comment>
<dbReference type="EMBL" id="MF403007">
    <property type="protein sequence ID" value="ASV44632.1"/>
    <property type="molecule type" value="Genomic_DNA"/>
</dbReference>
<keyword evidence="3" id="KW-1185">Reference proteome</keyword>
<keyword evidence="1" id="KW-1171">Viral genome ejection through host cell envelope</keyword>
<keyword evidence="1" id="KW-1242">Viral contractile tail ejection system</keyword>
<dbReference type="GO" id="GO:0099000">
    <property type="term" value="P:symbiont genome ejection through host cell envelope, contractile tail mechanism"/>
    <property type="evidence" value="ECO:0007669"/>
    <property type="project" value="UniProtKB-UniRule"/>
</dbReference>
<keyword evidence="1" id="KW-0118">Viral capsid assembly</keyword>
<keyword evidence="1" id="KW-0167">Capsid protein</keyword>
<dbReference type="Pfam" id="PF07230">
    <property type="entry name" value="Portal_T4"/>
    <property type="match status" value="1"/>
</dbReference>
<name>A0A223VZN6_9CAUD</name>
<sequence length="524" mass="60484">MEFFGFTLGRSKKELPQLDVEQNGSAIVSKALSNVIDFDFTARSEVDLINAYRRISHMTEVSTAIDEIVNEIVVVDDVNEVCTIDTNRLEENGIVSRKICELIEEEFKTVIKLLKFNATAYNKVREWYVDGKIVFQKVVDPKHPNRGVQKVVQLDPRKIRKITVVSETSDGMLVEEEEFFVYVANQTDTNEKLGSSFSVQMSSAEYSDFYRKNIVYKISKDALTYVDSGLVDKSSGISYGYLHKAVKIANQLDLLKTSLIIYRLARSSERRVIYVDPGNLPPTKAQERLESVKTEFRNKTYYDTVHGTVEDKARVMSLQEDYFMLRNGSKSTEIDTLKSGENLGTIDDVLFFKEELYMGLNVPTSRFKDNSSPFNTSGNTISREEMKFHRFTTRCRSQFSELFSDILMTQLVLKRIIRPSEWEQIAENITYKFNKDNFFSEIKALEELERRLATLDQAKPWIGVYLSNDDVRREILGHTAERIADIDAKIDEERKSGRYRNRDIELPDKTIDIEVDEPREEISQ</sequence>
<accession>A0A223VZN6</accession>
<keyword evidence="1" id="KW-1188">Viral release from host cell</keyword>
<comment type="function">
    <text evidence="1">Forms the portal vertex of the capsid. This portal plays critical roles in head assembly, genome packaging, neck/tail attachment, and genome ejection. The portal protein multimerizes as a single ring-shaped homododecamer arranged around a central channel. Binds to the terminase subunits to form the packaging machine.</text>
</comment>
<evidence type="ECO:0000313" key="3">
    <source>
        <dbReference type="Proteomes" id="UP000226396"/>
    </source>
</evidence>
<keyword evidence="1" id="KW-1162">Viral penetration into host cytoplasm</keyword>
<comment type="subunit">
    <text evidence="1">Homododecamer. Interacts with the large terminase subunit. Interacts with the major capsid protein. Interacts with the capsid vertex protein.</text>
</comment>
<dbReference type="Proteomes" id="UP000226396">
    <property type="component" value="Segment"/>
</dbReference>
<keyword evidence="1" id="KW-0946">Virion</keyword>
<protein>
    <recommendedName>
        <fullName evidence="1">Portal protein</fullName>
    </recommendedName>
    <alternativeName>
        <fullName evidence="1">gp20</fullName>
    </alternativeName>
</protein>
<dbReference type="HAMAP" id="MF_04114">
    <property type="entry name" value="PORTAL_T4"/>
    <property type="match status" value="1"/>
</dbReference>
<dbReference type="GO" id="GO:0019028">
    <property type="term" value="C:viral capsid"/>
    <property type="evidence" value="ECO:0007669"/>
    <property type="project" value="UniProtKB-UniRule"/>
</dbReference>
<dbReference type="RefSeq" id="YP_010662959.1">
    <property type="nucleotide sequence ID" value="NC_070890.1"/>
</dbReference>
<comment type="subcellular location">
    <subcellularLocation>
        <location evidence="1">Virion</location>
    </subcellularLocation>
    <text evidence="1">Located at a unique 5-fold vertex of the icosahedral capsid.</text>
</comment>
<reference evidence="2 3" key="1">
    <citation type="submission" date="2017-06" db="EMBL/GenBank/DDBJ databases">
        <authorList>
            <person name="Kim H.J."/>
            <person name="Triplett B.A."/>
        </authorList>
    </citation>
    <scope>NUCLEOTIDE SEQUENCE [LARGE SCALE GENOMIC DNA]</scope>
</reference>
<evidence type="ECO:0000313" key="2">
    <source>
        <dbReference type="EMBL" id="ASV44632.1"/>
    </source>
</evidence>
<dbReference type="GO" id="GO:0019072">
    <property type="term" value="P:viral genome packaging"/>
    <property type="evidence" value="ECO:0007669"/>
    <property type="project" value="UniProtKB-UniRule"/>
</dbReference>